<gene>
    <name evidence="1" type="ORF">HU230_18905</name>
</gene>
<evidence type="ECO:0000313" key="1">
    <source>
        <dbReference type="EMBL" id="NVL07774.1"/>
    </source>
</evidence>
<organism evidence="1">
    <name type="scientific">Bradyrhizobium quebecense</name>
    <dbReference type="NCBI Taxonomy" id="2748629"/>
    <lineage>
        <taxon>Bacteria</taxon>
        <taxon>Pseudomonadati</taxon>
        <taxon>Pseudomonadota</taxon>
        <taxon>Alphaproteobacteria</taxon>
        <taxon>Hyphomicrobiales</taxon>
        <taxon>Nitrobacteraceae</taxon>
        <taxon>Bradyrhizobium</taxon>
    </lineage>
</organism>
<dbReference type="EMBL" id="JABWSX010000001">
    <property type="protein sequence ID" value="NVL07774.1"/>
    <property type="molecule type" value="Genomic_DNA"/>
</dbReference>
<reference evidence="1" key="1">
    <citation type="submission" date="2020-06" db="EMBL/GenBank/DDBJ databases">
        <title>Whole Genome Sequence of Bradyrhizobium sp. Strain 66S1MB.</title>
        <authorList>
            <person name="Bromfield E."/>
            <person name="Cloutier S."/>
        </authorList>
    </citation>
    <scope>NUCLEOTIDE SEQUENCE</scope>
    <source>
        <strain evidence="1">66S1MB</strain>
    </source>
</reference>
<accession>A0A973WN40</accession>
<name>A0A973WN40_9BRAD</name>
<comment type="caution">
    <text evidence="1">The sequence shown here is derived from an EMBL/GenBank/DDBJ whole genome shotgun (WGS) entry which is preliminary data.</text>
</comment>
<dbReference type="AlphaFoldDB" id="A0A973WN40"/>
<dbReference type="RefSeq" id="WP_176531393.1">
    <property type="nucleotide sequence ID" value="NZ_CP088022.1"/>
</dbReference>
<proteinExistence type="predicted"/>
<protein>
    <submittedName>
        <fullName evidence="1">Uncharacterized protein</fullName>
    </submittedName>
</protein>
<sequence>MKLYMAELNTVALDTALETLFKAEGRDDAKRVYELLNNAMTNTWNAANAGVEAAREAALTEAKENFELALQQQSREAAETIRAAEKIGYEKGHAAAMFAQAAERLNNEAAELSPALTEQAKREATGPDFELVEAVSDLV</sequence>